<evidence type="ECO:0000313" key="2">
    <source>
        <dbReference type="EMBL" id="CAK0839262.1"/>
    </source>
</evidence>
<protein>
    <submittedName>
        <fullName evidence="2">Uncharacterized protein</fullName>
    </submittedName>
</protein>
<dbReference type="Proteomes" id="UP001189429">
    <property type="component" value="Unassembled WGS sequence"/>
</dbReference>
<sequence>MADPTGRSSADWTTRAGGGQATPYARWASVVSYPEEAELELRAAAEVVLQQVAEAALAQRVGASVGEGCSCSSMGRSGALFEESGEARGSADQPPMTFKGSILEGGLHDHIPIVPPDEGQRVTVGKRLRVLSEAERRQSLNSKTQVAHHNSDMPLGRQLEDSRKPERRRHSISDAAPGFHEEPTPMASAFGDGLVPDCSGGAASTASSLTDRVPCGKVDSKAFGGEGLREKRERCPEGVVASRQESARGRPVG</sequence>
<accession>A0ABN9T2Q0</accession>
<evidence type="ECO:0000256" key="1">
    <source>
        <dbReference type="SAM" id="MobiDB-lite"/>
    </source>
</evidence>
<feature type="region of interest" description="Disordered" evidence="1">
    <location>
        <begin position="1"/>
        <end position="20"/>
    </location>
</feature>
<gene>
    <name evidence="2" type="ORF">PCOR1329_LOCUS34986</name>
</gene>
<organism evidence="2 3">
    <name type="scientific">Prorocentrum cordatum</name>
    <dbReference type="NCBI Taxonomy" id="2364126"/>
    <lineage>
        <taxon>Eukaryota</taxon>
        <taxon>Sar</taxon>
        <taxon>Alveolata</taxon>
        <taxon>Dinophyceae</taxon>
        <taxon>Prorocentrales</taxon>
        <taxon>Prorocentraceae</taxon>
        <taxon>Prorocentrum</taxon>
    </lineage>
</organism>
<reference evidence="2" key="1">
    <citation type="submission" date="2023-10" db="EMBL/GenBank/DDBJ databases">
        <authorList>
            <person name="Chen Y."/>
            <person name="Shah S."/>
            <person name="Dougan E. K."/>
            <person name="Thang M."/>
            <person name="Chan C."/>
        </authorList>
    </citation>
    <scope>NUCLEOTIDE SEQUENCE [LARGE SCALE GENOMIC DNA]</scope>
</reference>
<feature type="compositionally biased region" description="Polar residues" evidence="1">
    <location>
        <begin position="139"/>
        <end position="148"/>
    </location>
</feature>
<name>A0ABN9T2Q0_9DINO</name>
<feature type="region of interest" description="Disordered" evidence="1">
    <location>
        <begin position="133"/>
        <end position="253"/>
    </location>
</feature>
<comment type="caution">
    <text evidence="2">The sequence shown here is derived from an EMBL/GenBank/DDBJ whole genome shotgun (WGS) entry which is preliminary data.</text>
</comment>
<feature type="compositionally biased region" description="Low complexity" evidence="1">
    <location>
        <begin position="199"/>
        <end position="208"/>
    </location>
</feature>
<evidence type="ECO:0000313" key="3">
    <source>
        <dbReference type="Proteomes" id="UP001189429"/>
    </source>
</evidence>
<feature type="compositionally biased region" description="Polar residues" evidence="1">
    <location>
        <begin position="1"/>
        <end position="12"/>
    </location>
</feature>
<keyword evidence="3" id="KW-1185">Reference proteome</keyword>
<proteinExistence type="predicted"/>
<feature type="compositionally biased region" description="Basic and acidic residues" evidence="1">
    <location>
        <begin position="227"/>
        <end position="236"/>
    </location>
</feature>
<dbReference type="EMBL" id="CAUYUJ010014282">
    <property type="protein sequence ID" value="CAK0839262.1"/>
    <property type="molecule type" value="Genomic_DNA"/>
</dbReference>